<organism evidence="2 3">
    <name type="scientific">Amborella trichopoda</name>
    <dbReference type="NCBI Taxonomy" id="13333"/>
    <lineage>
        <taxon>Eukaryota</taxon>
        <taxon>Viridiplantae</taxon>
        <taxon>Streptophyta</taxon>
        <taxon>Embryophyta</taxon>
        <taxon>Tracheophyta</taxon>
        <taxon>Spermatophyta</taxon>
        <taxon>Magnoliopsida</taxon>
        <taxon>Amborellales</taxon>
        <taxon>Amborellaceae</taxon>
        <taxon>Amborella</taxon>
    </lineage>
</organism>
<accession>W1PMV9</accession>
<reference evidence="3" key="1">
    <citation type="journal article" date="2013" name="Science">
        <title>The Amborella genome and the evolution of flowering plants.</title>
        <authorList>
            <consortium name="Amborella Genome Project"/>
        </authorList>
    </citation>
    <scope>NUCLEOTIDE SEQUENCE [LARGE SCALE GENOMIC DNA]</scope>
</reference>
<dbReference type="AlphaFoldDB" id="W1PMV9"/>
<feature type="region of interest" description="Disordered" evidence="1">
    <location>
        <begin position="64"/>
        <end position="86"/>
    </location>
</feature>
<feature type="region of interest" description="Disordered" evidence="1">
    <location>
        <begin position="1"/>
        <end position="32"/>
    </location>
</feature>
<evidence type="ECO:0000313" key="2">
    <source>
        <dbReference type="EMBL" id="ERN09129.1"/>
    </source>
</evidence>
<proteinExistence type="predicted"/>
<protein>
    <submittedName>
        <fullName evidence="2">Uncharacterized protein</fullName>
    </submittedName>
</protein>
<sequence length="86" mass="9275">MPTKHKALKGLITNGEEDINKRAEGGDEQAHRRAEFDQIEGEVRVDALACVDGEMIGHGGDASFEATQIDGVGDKEKHVADSRQMG</sequence>
<evidence type="ECO:0000256" key="1">
    <source>
        <dbReference type="SAM" id="MobiDB-lite"/>
    </source>
</evidence>
<name>W1PMV9_AMBTC</name>
<dbReference type="EMBL" id="KI393051">
    <property type="protein sequence ID" value="ERN09129.1"/>
    <property type="molecule type" value="Genomic_DNA"/>
</dbReference>
<dbReference type="Proteomes" id="UP000017836">
    <property type="component" value="Unassembled WGS sequence"/>
</dbReference>
<gene>
    <name evidence="2" type="ORF">AMTR_s00014p00160370</name>
</gene>
<feature type="compositionally biased region" description="Basic and acidic residues" evidence="1">
    <location>
        <begin position="18"/>
        <end position="32"/>
    </location>
</feature>
<dbReference type="Gramene" id="ERN09129">
    <property type="protein sequence ID" value="ERN09129"/>
    <property type="gene ID" value="AMTR_s00014p00160370"/>
</dbReference>
<feature type="compositionally biased region" description="Basic and acidic residues" evidence="1">
    <location>
        <begin position="72"/>
        <end position="86"/>
    </location>
</feature>
<keyword evidence="3" id="KW-1185">Reference proteome</keyword>
<evidence type="ECO:0000313" key="3">
    <source>
        <dbReference type="Proteomes" id="UP000017836"/>
    </source>
</evidence>
<dbReference type="HOGENOM" id="CLU_2500913_0_0_1"/>